<dbReference type="GO" id="GO:0005789">
    <property type="term" value="C:endoplasmic reticulum membrane"/>
    <property type="evidence" value="ECO:0007669"/>
    <property type="project" value="UniProtKB-SubCell"/>
</dbReference>
<dbReference type="OrthoDB" id="44277at2759"/>
<protein>
    <recommendedName>
        <fullName evidence="4">Acyltransferase</fullName>
        <ecNumber evidence="4">2.3.1.-</ecNumber>
    </recommendedName>
</protein>
<dbReference type="GO" id="GO:0004144">
    <property type="term" value="F:diacylglycerol O-acyltransferase activity"/>
    <property type="evidence" value="ECO:0007669"/>
    <property type="project" value="UniProtKB-ARBA"/>
</dbReference>
<keyword evidence="2 4" id="KW-0808">Transferase</keyword>
<dbReference type="PANTHER" id="PTHR22753:SF24">
    <property type="entry name" value="ESTERASE_LIPASE_THIOESTERASE FAMILY PROTEIN"/>
    <property type="match status" value="1"/>
</dbReference>
<dbReference type="InterPro" id="IPR029058">
    <property type="entry name" value="AB_hydrolase_fold"/>
</dbReference>
<dbReference type="Gene3D" id="3.40.50.1820">
    <property type="entry name" value="alpha/beta hydrolase"/>
    <property type="match status" value="1"/>
</dbReference>
<evidence type="ECO:0000256" key="3">
    <source>
        <dbReference type="ARBA" id="ARBA00023315"/>
    </source>
</evidence>
<evidence type="ECO:0000256" key="1">
    <source>
        <dbReference type="ARBA" id="ARBA00005420"/>
    </source>
</evidence>
<evidence type="ECO:0000256" key="2">
    <source>
        <dbReference type="ARBA" id="ARBA00022679"/>
    </source>
</evidence>
<dbReference type="Pfam" id="PF03982">
    <property type="entry name" value="DAGAT"/>
    <property type="match status" value="1"/>
</dbReference>
<dbReference type="InterPro" id="IPR007130">
    <property type="entry name" value="DAGAT"/>
</dbReference>
<dbReference type="GO" id="GO:0019432">
    <property type="term" value="P:triglyceride biosynthetic process"/>
    <property type="evidence" value="ECO:0007669"/>
    <property type="project" value="UniProtKB-ARBA"/>
</dbReference>
<keyword evidence="3" id="KW-0012">Acyltransferase</keyword>
<sequence>MAEGTGAFYWLRWSVAGGGAAVVVEWWFRPKGLRRAQWGSAEDGGSRGGGGWWVVVVHDWEVLADILPGDTLLWKLQMMRSAASYVNSRMHAVKAEVLILASGRDPLLPNLEEAKRIRGALPKQEIRVLKSTGKMPKCEIRKFDDCGHFLLLEDEVDLVTILKGASFYRRGRFHDYVNDYLPPTESEFKKVCESLRWIEAATGPVMLSTLENGKLNEDQVDLSAFDTFRLMGAVPVTASNFYKLLSSGSRVLLYPGGMREALHKRGEEYKLIWPERSEFVRMAARFGAKIIPFGVVGEDDICEVESVPLLFLVQAIMCNKQTLHAPFSCHSPSASNTCELVAYFEDQMKIPYLRERVEKGRTQLIRVRPSSPEVPALIISCSSIRPSYSLLHNNYVSL</sequence>
<keyword evidence="4" id="KW-0256">Endoplasmic reticulum</keyword>
<reference evidence="5" key="1">
    <citation type="submission" date="2022-04" db="EMBL/GenBank/DDBJ databases">
        <title>Carnegiea gigantea Genome sequencing and assembly v2.</title>
        <authorList>
            <person name="Copetti D."/>
            <person name="Sanderson M.J."/>
            <person name="Burquez A."/>
            <person name="Wojciechowski M.F."/>
        </authorList>
    </citation>
    <scope>NUCLEOTIDE SEQUENCE</scope>
    <source>
        <strain evidence="5">SGP5-SGP5p</strain>
        <tissue evidence="5">Aerial part</tissue>
    </source>
</reference>
<accession>A0A9Q1KF02</accession>
<dbReference type="EC" id="2.3.1.-" evidence="4"/>
<evidence type="ECO:0000313" key="5">
    <source>
        <dbReference type="EMBL" id="KAJ8441587.1"/>
    </source>
</evidence>
<dbReference type="AlphaFoldDB" id="A0A9Q1KF02"/>
<proteinExistence type="inferred from homology"/>
<organism evidence="5 6">
    <name type="scientific">Carnegiea gigantea</name>
    <dbReference type="NCBI Taxonomy" id="171969"/>
    <lineage>
        <taxon>Eukaryota</taxon>
        <taxon>Viridiplantae</taxon>
        <taxon>Streptophyta</taxon>
        <taxon>Embryophyta</taxon>
        <taxon>Tracheophyta</taxon>
        <taxon>Spermatophyta</taxon>
        <taxon>Magnoliopsida</taxon>
        <taxon>eudicotyledons</taxon>
        <taxon>Gunneridae</taxon>
        <taxon>Pentapetalae</taxon>
        <taxon>Caryophyllales</taxon>
        <taxon>Cactineae</taxon>
        <taxon>Cactaceae</taxon>
        <taxon>Cactoideae</taxon>
        <taxon>Echinocereeae</taxon>
        <taxon>Carnegiea</taxon>
    </lineage>
</organism>
<evidence type="ECO:0000313" key="6">
    <source>
        <dbReference type="Proteomes" id="UP001153076"/>
    </source>
</evidence>
<comment type="similarity">
    <text evidence="1 4">Belongs to the diacylglycerol acyltransferase family.</text>
</comment>
<gene>
    <name evidence="5" type="ORF">Cgig2_023151</name>
</gene>
<comment type="caution">
    <text evidence="5">The sequence shown here is derived from an EMBL/GenBank/DDBJ whole genome shotgun (WGS) entry which is preliminary data.</text>
</comment>
<evidence type="ECO:0000256" key="4">
    <source>
        <dbReference type="RuleBase" id="RU367023"/>
    </source>
</evidence>
<comment type="subcellular location">
    <subcellularLocation>
        <location evidence="4">Endoplasmic reticulum membrane</location>
        <topology evidence="4">Multi-pass membrane protein</topology>
    </subcellularLocation>
</comment>
<dbReference type="PANTHER" id="PTHR22753">
    <property type="entry name" value="TRANSMEMBRANE PROTEIN 68"/>
    <property type="match status" value="1"/>
</dbReference>
<dbReference type="Proteomes" id="UP001153076">
    <property type="component" value="Unassembled WGS sequence"/>
</dbReference>
<dbReference type="SUPFAM" id="SSF53474">
    <property type="entry name" value="alpha/beta-Hydrolases"/>
    <property type="match status" value="1"/>
</dbReference>
<name>A0A9Q1KF02_9CARY</name>
<dbReference type="EMBL" id="JAKOGI010000161">
    <property type="protein sequence ID" value="KAJ8441587.1"/>
    <property type="molecule type" value="Genomic_DNA"/>
</dbReference>
<keyword evidence="6" id="KW-1185">Reference proteome</keyword>